<dbReference type="FunFam" id="2.10.25.10:FF:000055">
    <property type="entry name" value="alpha-tectorin isoform X1"/>
    <property type="match status" value="1"/>
</dbReference>
<sequence length="2154" mass="239787">PYPEDIVSSISCYSCSVNKRTVSIKCDLPDACPQDCLNGGFCGEDGTCDCSEVQGNGTRCQTVLNMAENREGICRSWGQYHFETFDGIYFYFPGKCSYILAKDCRTAQPQYVVQVHNSAACTSSYSCSRSISLFFPNEEEIIIIGHQVMKGGIRLKLPQMVRHVFFERLADYILVKTTFGFSLAWDGLSGIYIKLTVEHKGKSCGLCGNYNGDMSDDLNSSMLTEDIAVFGNSWMSQSPSDTPCEPVSLNFPSPCRGFPIYFDIIVKCEVLVSFPFFSCRNHVQPNSYVASCINDLCTTDDSETYCRSVTEYTRACSHAGYPLREWRDDFPACIEQCEESLVHRDCISCCPPTCTFEKECLGSSLHCLDGCYCPDGLIMENGTCISVYNCPCIYHGAIYPIGSHLQEGCNECICSGGVWNCTDNDCPAECSVTGDMHFTTFDGRIFTFLGTCQYIFAKSHRSNRFTATLQNVPCGQNLDHSCIQSVTLLIDEDTSKQITLTRAGEIQLGVTEIRKLSSIFVQVKTTFGLRLQFDKEGGRLYLQVDSSWKGGTVGLCGTFNGNLRDDFLSPAGMIEGTPQLHANAWKISSACVTPLNVPLIDPCDTNQQNALYSSTMCDILNQELFAPCHSFVNPSPYYQRCRYDACKCGRLCMCTALGHYASLCAKHRIRIDFRSVVSDCGVICQSNMLYHTCSSSCGRTCQSLSINEVCSDDCAEGCNCPNGTFYHEVLRHCVLKSQCSCQFLGGLYQSGEVTFKPDPGECPDNKRYFDCRDPPPGLPWTGTACEITCENLMMNLTCPPITPCMSGCVCPPGLVRHGGDCFLPDNCPCRWKGQEYLPGEVVSSVCYTCVCQRGLFNCTYHPCPEVCTIYNDRHYRTFDGLEYDYVSDCQVYLILSATDSLLERLAQNMDCYDSGIICMKTLMISIGRTHLYFNDNSGKEGDDFQLWKAGYYVAIHFPMQEIIILWDKKTTVHIQVGPQWRGKLMGMCGNFDKSTANDMTTSNNMEVSNTQAFGDSWALGQCVSRDDITRPCEADLIRQPFAKRECAILFSEVFAPCHNVVDVTWFYKNCLTDTCNCNRGGDCECFCTSVAAYAHKCCQKGISVNWRSPSVCPFDCEFYNRDLGEGPYVFLSYLYNNTVIGANITTGDVFPCQRNCAGGNILINFMIAPGLYKGRQFNLPIVSFESAERPNYFLHAGVNGSLRLEKWRDSEPFWKESSFIQHHNKWISGYSTFELYNRKGAFVRVTPSFVTAVHYDYSDKFKLSSSFAIEGISTVIPYRTMCEFRHKVCASPCIKTCSDPHGTACKFLPLVEGCMAHCPKLMLLDEVTRRCYCVFTCSDAFVLFCIISLQCTFNVTQPSCGFLGMPLQVNSDKCCPQWECPCRCSMFSDLHIITFDGNDVGVYDAEAYVLTLLPQETIVAHIEQCSTREVPGGNSGLCFKKLNITSRTHKVLINRLERTTTVNSRHARLPFTKLGFHIVDTGTMYLIHTPAGVTIQWYRSTGIIVLEFGLPSNRTISTKGLCGCCNGSPADDLKLPNGTFITEVENIGLFLESWMVETSGRETDCFRCRKQNCTTANCTACFEMLNQSPWTQCHQQVTPEIFCELWIRDFHYTTHQCDALAVYAAACNKYNICIQWRTPNFCPLSCPMGMEYQPCVPACESKTCQNKDFYLENDSTCLFISESCVCPYGTVLHQPDSNYCVTEQQCACTDNEGRPRSASETWNGSQRGCCMQKCLDNGTIIAVKPTCSEVSSPICEREGEVVINVIEEGVCCPKKICECNLTICGNEVPACENGNKLVIGYSSISCCPDYRCGNCCTEYKPPVISPPECREDQFLVEVRKDYSCCFSFQCVCESCIDPIPICSEGEILAVDLNSTNRCCPLYHCVCDANMCPPPDKSCESGTKLVKKDVPEICCPEWQCGNDHLNLLFVSEKDKVCLFQGVTVLKPGQSMIQSFEGELCHTVNCLHSIDPVTEFHSMEINIVACSEKCEPHQVYIPSSDPHFCCGSCKNISCPSENESGETILNKAGTSWVSNCIRYECLETAVGVAILGSGVVCPPFNDTECIQNGGIVKTYVDGCCKTCNYSSSCQVNVASCDGKCPSAVIFNSNINGYAKFCKCCREGGLSDRIVPLFCTGNSTWIDFIFQEPTDCSCRWN</sequence>
<reference evidence="8" key="5">
    <citation type="submission" date="2025-09" db="UniProtKB">
        <authorList>
            <consortium name="Ensembl"/>
        </authorList>
    </citation>
    <scope>IDENTIFICATION</scope>
</reference>
<dbReference type="Gene3D" id="2.10.25.10">
    <property type="entry name" value="Laminin"/>
    <property type="match status" value="3"/>
</dbReference>
<evidence type="ECO:0000256" key="5">
    <source>
        <dbReference type="ARBA" id="ARBA00023180"/>
    </source>
</evidence>
<dbReference type="CDD" id="cd19941">
    <property type="entry name" value="TIL"/>
    <property type="match status" value="4"/>
</dbReference>
<dbReference type="GO" id="GO:0005615">
    <property type="term" value="C:extracellular space"/>
    <property type="evidence" value="ECO:0007669"/>
    <property type="project" value="TreeGrafter"/>
</dbReference>
<comment type="similarity">
    <text evidence="6">Belongs to the otogelin family.</text>
</comment>
<dbReference type="InterPro" id="IPR036084">
    <property type="entry name" value="Ser_inhib-like_sf"/>
</dbReference>
<dbReference type="PANTHER" id="PTHR11339">
    <property type="entry name" value="EXTRACELLULAR MATRIX GLYCOPROTEIN RELATED"/>
    <property type="match status" value="1"/>
</dbReference>
<dbReference type="InterPro" id="IPR002919">
    <property type="entry name" value="TIL_dom"/>
</dbReference>
<keyword evidence="4" id="KW-1015">Disulfide bond</keyword>
<dbReference type="SUPFAM" id="SSF57567">
    <property type="entry name" value="Serine protease inhibitors"/>
    <property type="match status" value="4"/>
</dbReference>
<dbReference type="SUPFAM" id="SSF110221">
    <property type="entry name" value="AbfB domain"/>
    <property type="match status" value="1"/>
</dbReference>
<dbReference type="InterPro" id="IPR058753">
    <property type="entry name" value="TIL_OTOGL_Mucin"/>
</dbReference>
<dbReference type="GeneTree" id="ENSGT00940000160698"/>
<dbReference type="Ensembl" id="ENSCMIT00000024058.1">
    <property type="protein sequence ID" value="ENSCMIP00000023657.1"/>
    <property type="gene ID" value="ENSCMIG00000010527.1"/>
</dbReference>
<accession>A0A4W3I4F7</accession>
<dbReference type="Pfam" id="PF25962">
    <property type="entry name" value="TIL_OTOGL_Mucin"/>
    <property type="match status" value="1"/>
</dbReference>
<dbReference type="SMART" id="SM00832">
    <property type="entry name" value="C8"/>
    <property type="match status" value="4"/>
</dbReference>
<dbReference type="InParanoid" id="A0A4W3I4F7"/>
<keyword evidence="9" id="KW-1185">Reference proteome</keyword>
<feature type="domain" description="VWFD" evidence="7">
    <location>
        <begin position="1382"/>
        <end position="1566"/>
    </location>
</feature>
<feature type="domain" description="VWFD" evidence="7">
    <location>
        <begin position="428"/>
        <end position="592"/>
    </location>
</feature>
<dbReference type="InterPro" id="IPR001007">
    <property type="entry name" value="VWF_dom"/>
</dbReference>
<feature type="domain" description="VWFD" evidence="7">
    <location>
        <begin position="865"/>
        <end position="1025"/>
    </location>
</feature>
<protein>
    <submittedName>
        <fullName evidence="8">Otogelin like</fullName>
    </submittedName>
</protein>
<dbReference type="Gene3D" id="2.80.10.50">
    <property type="match status" value="1"/>
</dbReference>
<dbReference type="GO" id="GO:0031012">
    <property type="term" value="C:extracellular matrix"/>
    <property type="evidence" value="ECO:0007669"/>
    <property type="project" value="TreeGrafter"/>
</dbReference>
<reference evidence="9" key="3">
    <citation type="journal article" date="2014" name="Nature">
        <title>Elephant shark genome provides unique insights into gnathostome evolution.</title>
        <authorList>
            <consortium name="International Elephant Shark Genome Sequencing Consortium"/>
            <person name="Venkatesh B."/>
            <person name="Lee A.P."/>
            <person name="Ravi V."/>
            <person name="Maurya A.K."/>
            <person name="Lian M.M."/>
            <person name="Swann J.B."/>
            <person name="Ohta Y."/>
            <person name="Flajnik M.F."/>
            <person name="Sutoh Y."/>
            <person name="Kasahara M."/>
            <person name="Hoon S."/>
            <person name="Gangu V."/>
            <person name="Roy S.W."/>
            <person name="Irimia M."/>
            <person name="Korzh V."/>
            <person name="Kondrychyn I."/>
            <person name="Lim Z.W."/>
            <person name="Tay B.H."/>
            <person name="Tohari S."/>
            <person name="Kong K.W."/>
            <person name="Ho S."/>
            <person name="Lorente-Galdos B."/>
            <person name="Quilez J."/>
            <person name="Marques-Bonet T."/>
            <person name="Raney B.J."/>
            <person name="Ingham P.W."/>
            <person name="Tay A."/>
            <person name="Hillier L.W."/>
            <person name="Minx P."/>
            <person name="Boehm T."/>
            <person name="Wilson R.K."/>
            <person name="Brenner S."/>
            <person name="Warren W.C."/>
        </authorList>
    </citation>
    <scope>NUCLEOTIDE SEQUENCE [LARGE SCALE GENOMIC DNA]</scope>
</reference>
<dbReference type="InterPro" id="IPR036195">
    <property type="entry name" value="AbfB_ABD_sf"/>
</dbReference>
<dbReference type="GO" id="GO:0046373">
    <property type="term" value="P:L-arabinose metabolic process"/>
    <property type="evidence" value="ECO:0007669"/>
    <property type="project" value="InterPro"/>
</dbReference>
<dbReference type="SMART" id="SM00216">
    <property type="entry name" value="VWD"/>
    <property type="match status" value="4"/>
</dbReference>
<evidence type="ECO:0000256" key="1">
    <source>
        <dbReference type="ARBA" id="ARBA00004613"/>
    </source>
</evidence>
<keyword evidence="2" id="KW-0964">Secreted</keyword>
<dbReference type="Pfam" id="PF08742">
    <property type="entry name" value="C8"/>
    <property type="match status" value="4"/>
</dbReference>
<dbReference type="GO" id="GO:0046556">
    <property type="term" value="F:alpha-L-arabinofuranosidase activity"/>
    <property type="evidence" value="ECO:0007669"/>
    <property type="project" value="InterPro"/>
</dbReference>
<dbReference type="InterPro" id="IPR050780">
    <property type="entry name" value="Mucin_vWF_Thrombospondin_sf"/>
</dbReference>
<evidence type="ECO:0000313" key="9">
    <source>
        <dbReference type="Proteomes" id="UP000314986"/>
    </source>
</evidence>
<dbReference type="InterPro" id="IPR006207">
    <property type="entry name" value="Cys_knot_C"/>
</dbReference>
<dbReference type="Proteomes" id="UP000314986">
    <property type="component" value="Unassembled WGS sequence"/>
</dbReference>
<evidence type="ECO:0000259" key="7">
    <source>
        <dbReference type="PROSITE" id="PS51233"/>
    </source>
</evidence>
<keyword evidence="5" id="KW-0325">Glycoprotein</keyword>
<evidence type="ECO:0000313" key="8">
    <source>
        <dbReference type="Ensembl" id="ENSCMIP00000023657.1"/>
    </source>
</evidence>
<keyword evidence="3" id="KW-0677">Repeat</keyword>
<dbReference type="InterPro" id="IPR014853">
    <property type="entry name" value="VWF/SSPO/ZAN-like_Cys-rich_dom"/>
</dbReference>
<dbReference type="STRING" id="7868.ENSCMIP00000023657"/>
<name>A0A4W3I4F7_CALMI</name>
<dbReference type="Pfam" id="PF00094">
    <property type="entry name" value="VWD"/>
    <property type="match status" value="4"/>
</dbReference>
<feature type="domain" description="VWFD" evidence="7">
    <location>
        <begin position="72"/>
        <end position="245"/>
    </location>
</feature>
<proteinExistence type="inferred from homology"/>
<evidence type="ECO:0000256" key="2">
    <source>
        <dbReference type="ARBA" id="ARBA00022525"/>
    </source>
</evidence>
<dbReference type="InterPro" id="IPR058754">
    <property type="entry name" value="OTOGL-like_N"/>
</dbReference>
<dbReference type="SMART" id="SM00215">
    <property type="entry name" value="VWC_out"/>
    <property type="match status" value="1"/>
</dbReference>
<comment type="subcellular location">
    <subcellularLocation>
        <location evidence="1">Secreted</location>
    </subcellularLocation>
</comment>
<dbReference type="Pfam" id="PF25960">
    <property type="entry name" value="Fn1-VW_OTOGL"/>
    <property type="match status" value="1"/>
</dbReference>
<dbReference type="SMART" id="SM00041">
    <property type="entry name" value="CT"/>
    <property type="match status" value="1"/>
</dbReference>
<dbReference type="Pfam" id="PF01826">
    <property type="entry name" value="TIL"/>
    <property type="match status" value="2"/>
</dbReference>
<dbReference type="InterPro" id="IPR058755">
    <property type="entry name" value="Fn1-VW_OTOGL"/>
</dbReference>
<dbReference type="PANTHER" id="PTHR11339:SF225">
    <property type="entry name" value="OTOGELIN-LIKE PROTEIN"/>
    <property type="match status" value="1"/>
</dbReference>
<evidence type="ECO:0000256" key="4">
    <source>
        <dbReference type="ARBA" id="ARBA00023157"/>
    </source>
</evidence>
<dbReference type="InterPro" id="IPR001846">
    <property type="entry name" value="VWF_type-D"/>
</dbReference>
<reference evidence="9" key="2">
    <citation type="journal article" date="2007" name="PLoS Biol.">
        <title>Survey sequencing and comparative analysis of the elephant shark (Callorhinchus milii) genome.</title>
        <authorList>
            <person name="Venkatesh B."/>
            <person name="Kirkness E.F."/>
            <person name="Loh Y.H."/>
            <person name="Halpern A.L."/>
            <person name="Lee A.P."/>
            <person name="Johnson J."/>
            <person name="Dandona N."/>
            <person name="Viswanathan L.D."/>
            <person name="Tay A."/>
            <person name="Venter J.C."/>
            <person name="Strausberg R.L."/>
            <person name="Brenner S."/>
        </authorList>
    </citation>
    <scope>NUCLEOTIDE SEQUENCE [LARGE SCALE GENOMIC DNA]</scope>
</reference>
<reference evidence="9" key="1">
    <citation type="journal article" date="2006" name="Science">
        <title>Ancient noncoding elements conserved in the human genome.</title>
        <authorList>
            <person name="Venkatesh B."/>
            <person name="Kirkness E.F."/>
            <person name="Loh Y.H."/>
            <person name="Halpern A.L."/>
            <person name="Lee A.P."/>
            <person name="Johnson J."/>
            <person name="Dandona N."/>
            <person name="Viswanathan L.D."/>
            <person name="Tay A."/>
            <person name="Venter J.C."/>
            <person name="Strausberg R.L."/>
            <person name="Brenner S."/>
        </authorList>
    </citation>
    <scope>NUCLEOTIDE SEQUENCE [LARGE SCALE GENOMIC DNA]</scope>
</reference>
<dbReference type="Pfam" id="PF25961">
    <property type="entry name" value="OTOGL_N"/>
    <property type="match status" value="1"/>
</dbReference>
<dbReference type="PROSITE" id="PS51233">
    <property type="entry name" value="VWFD"/>
    <property type="match status" value="4"/>
</dbReference>
<evidence type="ECO:0000256" key="3">
    <source>
        <dbReference type="ARBA" id="ARBA00022737"/>
    </source>
</evidence>
<reference evidence="8" key="4">
    <citation type="submission" date="2025-08" db="UniProtKB">
        <authorList>
            <consortium name="Ensembl"/>
        </authorList>
    </citation>
    <scope>IDENTIFICATION</scope>
</reference>
<evidence type="ECO:0000256" key="6">
    <source>
        <dbReference type="ARBA" id="ARBA00061260"/>
    </source>
</evidence>
<organism evidence="8 9">
    <name type="scientific">Callorhinchus milii</name>
    <name type="common">Ghost shark</name>
    <dbReference type="NCBI Taxonomy" id="7868"/>
    <lineage>
        <taxon>Eukaryota</taxon>
        <taxon>Metazoa</taxon>
        <taxon>Chordata</taxon>
        <taxon>Craniata</taxon>
        <taxon>Vertebrata</taxon>
        <taxon>Chondrichthyes</taxon>
        <taxon>Holocephali</taxon>
        <taxon>Chimaeriformes</taxon>
        <taxon>Callorhinchidae</taxon>
        <taxon>Callorhinchus</taxon>
    </lineage>
</organism>
<dbReference type="OMA" id="LNGTMKC"/>